<dbReference type="Pfam" id="PF12802">
    <property type="entry name" value="MarR_2"/>
    <property type="match status" value="1"/>
</dbReference>
<dbReference type="GO" id="GO:0003700">
    <property type="term" value="F:DNA-binding transcription factor activity"/>
    <property type="evidence" value="ECO:0007669"/>
    <property type="project" value="InterPro"/>
</dbReference>
<keyword evidence="3" id="KW-1185">Reference proteome</keyword>
<evidence type="ECO:0000313" key="3">
    <source>
        <dbReference type="Proteomes" id="UP000029050"/>
    </source>
</evidence>
<gene>
    <name evidence="2" type="ORF">BPSY_1265</name>
</gene>
<sequence length="166" mass="18424">MNDDAKDNTALLEDMVAIEYECLMLGKRIVRVAGFRDPQIGILDRSAYILLVSLEHATLSIGELSEVTGLDASTLNRQTAAMRRDGIIERIPDPQGGMARKFRISRKGKDSLQRQRRRNLGALSTVLTDWSSADISEFANLLTRFNRSVQERVSINNGRTGTSAGE</sequence>
<protein>
    <submittedName>
        <fullName evidence="2">Putative transcriptional regulator</fullName>
    </submittedName>
</protein>
<evidence type="ECO:0000313" key="2">
    <source>
        <dbReference type="EMBL" id="KFI82414.1"/>
    </source>
</evidence>
<dbReference type="eggNOG" id="COG1846">
    <property type="taxonomic scope" value="Bacteria"/>
</dbReference>
<dbReference type="AlphaFoldDB" id="A0A087CGL4"/>
<dbReference type="RefSeq" id="WP_353335504.1">
    <property type="nucleotide sequence ID" value="NZ_BAABVZ010000003.1"/>
</dbReference>
<dbReference type="SMART" id="SM00347">
    <property type="entry name" value="HTH_MARR"/>
    <property type="match status" value="1"/>
</dbReference>
<organism evidence="2 3">
    <name type="scientific">Bifidobacterium psychraerophilum</name>
    <dbReference type="NCBI Taxonomy" id="218140"/>
    <lineage>
        <taxon>Bacteria</taxon>
        <taxon>Bacillati</taxon>
        <taxon>Actinomycetota</taxon>
        <taxon>Actinomycetes</taxon>
        <taxon>Bifidobacteriales</taxon>
        <taxon>Bifidobacteriaceae</taxon>
        <taxon>Bifidobacterium</taxon>
    </lineage>
</organism>
<proteinExistence type="predicted"/>
<dbReference type="Gene3D" id="1.10.10.10">
    <property type="entry name" value="Winged helix-like DNA-binding domain superfamily/Winged helix DNA-binding domain"/>
    <property type="match status" value="1"/>
</dbReference>
<dbReference type="EMBL" id="JGZI01000009">
    <property type="protein sequence ID" value="KFI82414.1"/>
    <property type="molecule type" value="Genomic_DNA"/>
</dbReference>
<comment type="caution">
    <text evidence="2">The sequence shown here is derived from an EMBL/GenBank/DDBJ whole genome shotgun (WGS) entry which is preliminary data.</text>
</comment>
<name>A0A087CGL4_9BIFI</name>
<feature type="domain" description="HTH marR-type" evidence="1">
    <location>
        <begin position="1"/>
        <end position="147"/>
    </location>
</feature>
<accession>A0A087CGL4</accession>
<dbReference type="InterPro" id="IPR036390">
    <property type="entry name" value="WH_DNA-bd_sf"/>
</dbReference>
<dbReference type="InterPro" id="IPR000835">
    <property type="entry name" value="HTH_MarR-typ"/>
</dbReference>
<dbReference type="STRING" id="218140.BPSY_1265"/>
<dbReference type="PROSITE" id="PS50995">
    <property type="entry name" value="HTH_MARR_2"/>
    <property type="match status" value="1"/>
</dbReference>
<reference evidence="2 3" key="1">
    <citation type="submission" date="2014-03" db="EMBL/GenBank/DDBJ databases">
        <title>Genomics of Bifidobacteria.</title>
        <authorList>
            <person name="Ventura M."/>
            <person name="Milani C."/>
            <person name="Lugli G.A."/>
        </authorList>
    </citation>
    <scope>NUCLEOTIDE SEQUENCE [LARGE SCALE GENOMIC DNA]</scope>
    <source>
        <strain evidence="2 3">LMG 21775</strain>
    </source>
</reference>
<dbReference type="Proteomes" id="UP000029050">
    <property type="component" value="Unassembled WGS sequence"/>
</dbReference>
<dbReference type="SUPFAM" id="SSF46785">
    <property type="entry name" value="Winged helix' DNA-binding domain"/>
    <property type="match status" value="1"/>
</dbReference>
<evidence type="ECO:0000259" key="1">
    <source>
        <dbReference type="PROSITE" id="PS50995"/>
    </source>
</evidence>
<dbReference type="InterPro" id="IPR036388">
    <property type="entry name" value="WH-like_DNA-bd_sf"/>
</dbReference>